<evidence type="ECO:0000256" key="2">
    <source>
        <dbReference type="SAM" id="SignalP"/>
    </source>
</evidence>
<feature type="transmembrane region" description="Helical" evidence="1">
    <location>
        <begin position="280"/>
        <end position="310"/>
    </location>
</feature>
<dbReference type="Proteomes" id="UP001303473">
    <property type="component" value="Unassembled WGS sequence"/>
</dbReference>
<name>A0AAN6MUR3_9PEZI</name>
<keyword evidence="1" id="KW-0812">Transmembrane</keyword>
<organism evidence="3 4">
    <name type="scientific">Diplogelasinospora grovesii</name>
    <dbReference type="NCBI Taxonomy" id="303347"/>
    <lineage>
        <taxon>Eukaryota</taxon>
        <taxon>Fungi</taxon>
        <taxon>Dikarya</taxon>
        <taxon>Ascomycota</taxon>
        <taxon>Pezizomycotina</taxon>
        <taxon>Sordariomycetes</taxon>
        <taxon>Sordariomycetidae</taxon>
        <taxon>Sordariales</taxon>
        <taxon>Diplogelasinosporaceae</taxon>
        <taxon>Diplogelasinospora</taxon>
    </lineage>
</organism>
<dbReference type="EMBL" id="MU854061">
    <property type="protein sequence ID" value="KAK3933832.1"/>
    <property type="molecule type" value="Genomic_DNA"/>
</dbReference>
<keyword evidence="4" id="KW-1185">Reference proteome</keyword>
<evidence type="ECO:0000313" key="4">
    <source>
        <dbReference type="Proteomes" id="UP001303473"/>
    </source>
</evidence>
<proteinExistence type="predicted"/>
<evidence type="ECO:0000256" key="1">
    <source>
        <dbReference type="SAM" id="Phobius"/>
    </source>
</evidence>
<comment type="caution">
    <text evidence="3">The sequence shown here is derived from an EMBL/GenBank/DDBJ whole genome shotgun (WGS) entry which is preliminary data.</text>
</comment>
<dbReference type="AlphaFoldDB" id="A0AAN6MUR3"/>
<sequence>MFWQRVLAASLLASGAQAGIGGLVMEGMTRNSPSVERRMQEIAKASLVARGFLQARETTGMGSNTVLNPDGSINMTAWDAQANSACNDALGSLPEATNPSGTCICYNLPALDNSTGTFEADLRLYQLNTPTGAFSGVPPENIQVGLSYRGASVSPVTSQTASQKVVVPKLSARQTDGNGLKLLQTYLFVGQIDQTQMTPEMTMAQLEALVMPTVTLSAVNGQGQTISTNVSSNEAAFVAGVFSQSVVMSTSAMAQLAVDDEVAGLKNGTVAFVLPGVQILIFPIGLVITGVWTLLGIAAYAAGTVARYNFAVSYRRRMAMAQKANIARI</sequence>
<reference evidence="4" key="1">
    <citation type="journal article" date="2023" name="Mol. Phylogenet. Evol.">
        <title>Genome-scale phylogeny and comparative genomics of the fungal order Sordariales.</title>
        <authorList>
            <person name="Hensen N."/>
            <person name="Bonometti L."/>
            <person name="Westerberg I."/>
            <person name="Brannstrom I.O."/>
            <person name="Guillou S."/>
            <person name="Cros-Aarteil S."/>
            <person name="Calhoun S."/>
            <person name="Haridas S."/>
            <person name="Kuo A."/>
            <person name="Mondo S."/>
            <person name="Pangilinan J."/>
            <person name="Riley R."/>
            <person name="LaButti K."/>
            <person name="Andreopoulos B."/>
            <person name="Lipzen A."/>
            <person name="Chen C."/>
            <person name="Yan M."/>
            <person name="Daum C."/>
            <person name="Ng V."/>
            <person name="Clum A."/>
            <person name="Steindorff A."/>
            <person name="Ohm R.A."/>
            <person name="Martin F."/>
            <person name="Silar P."/>
            <person name="Natvig D.O."/>
            <person name="Lalanne C."/>
            <person name="Gautier V."/>
            <person name="Ament-Velasquez S.L."/>
            <person name="Kruys A."/>
            <person name="Hutchinson M.I."/>
            <person name="Powell A.J."/>
            <person name="Barry K."/>
            <person name="Miller A.N."/>
            <person name="Grigoriev I.V."/>
            <person name="Debuchy R."/>
            <person name="Gladieux P."/>
            <person name="Hiltunen Thoren M."/>
            <person name="Johannesson H."/>
        </authorList>
    </citation>
    <scope>NUCLEOTIDE SEQUENCE [LARGE SCALE GENOMIC DNA]</scope>
    <source>
        <strain evidence="4">CBS 340.73</strain>
    </source>
</reference>
<feature type="chain" id="PRO_5042966847" evidence="2">
    <location>
        <begin position="19"/>
        <end position="329"/>
    </location>
</feature>
<keyword evidence="1" id="KW-0472">Membrane</keyword>
<protein>
    <submittedName>
        <fullName evidence="3">Uncharacterized protein</fullName>
    </submittedName>
</protein>
<evidence type="ECO:0000313" key="3">
    <source>
        <dbReference type="EMBL" id="KAK3933832.1"/>
    </source>
</evidence>
<keyword evidence="2" id="KW-0732">Signal</keyword>
<keyword evidence="1" id="KW-1133">Transmembrane helix</keyword>
<feature type="signal peptide" evidence="2">
    <location>
        <begin position="1"/>
        <end position="18"/>
    </location>
</feature>
<gene>
    <name evidence="3" type="ORF">QBC46DRAFT_101154</name>
</gene>
<accession>A0AAN6MUR3</accession>